<evidence type="ECO:0000313" key="3">
    <source>
        <dbReference type="Proteomes" id="UP001497602"/>
    </source>
</evidence>
<keyword evidence="1" id="KW-0472">Membrane</keyword>
<dbReference type="Gene3D" id="1.20.210.10">
    <property type="entry name" value="Cytochrome c oxidase-like, subunit I domain"/>
    <property type="match status" value="1"/>
</dbReference>
<keyword evidence="1" id="KW-0812">Transmembrane</keyword>
<name>A0ABM9PRB4_9FLAO</name>
<organism evidence="2 3">
    <name type="scientific">Tenacibaculum vairaonense</name>
    <dbReference type="NCBI Taxonomy" id="3137860"/>
    <lineage>
        <taxon>Bacteria</taxon>
        <taxon>Pseudomonadati</taxon>
        <taxon>Bacteroidota</taxon>
        <taxon>Flavobacteriia</taxon>
        <taxon>Flavobacteriales</taxon>
        <taxon>Flavobacteriaceae</taxon>
        <taxon>Tenacibaculum</taxon>
    </lineage>
</organism>
<evidence type="ECO:0000313" key="2">
    <source>
        <dbReference type="EMBL" id="CAL2108336.1"/>
    </source>
</evidence>
<accession>A0ABM9PRB4</accession>
<sequence length="55" mass="6431">MGICYDNTDAIDINIHDTYFVIANSHFSLILAFLLTFSGIVYWSIYKLQHIPFKF</sequence>
<dbReference type="Proteomes" id="UP001497602">
    <property type="component" value="Unassembled WGS sequence"/>
</dbReference>
<dbReference type="SUPFAM" id="SSF81442">
    <property type="entry name" value="Cytochrome c oxidase subunit I-like"/>
    <property type="match status" value="1"/>
</dbReference>
<proteinExistence type="predicted"/>
<gene>
    <name evidence="2" type="ORF">T190115A13A_70109</name>
</gene>
<feature type="transmembrane region" description="Helical" evidence="1">
    <location>
        <begin position="27"/>
        <end position="46"/>
    </location>
</feature>
<reference evidence="2 3" key="1">
    <citation type="submission" date="2024-05" db="EMBL/GenBank/DDBJ databases">
        <authorList>
            <person name="Duchaud E."/>
        </authorList>
    </citation>
    <scope>NUCLEOTIDE SEQUENCE [LARGE SCALE GENOMIC DNA]</scope>
    <source>
        <strain evidence="2">Ena-SAMPLE-TAB-13-05-2024-13:56:06:370-140305</strain>
    </source>
</reference>
<dbReference type="EMBL" id="CAXJRC010000044">
    <property type="protein sequence ID" value="CAL2108336.1"/>
    <property type="molecule type" value="Genomic_DNA"/>
</dbReference>
<keyword evidence="3" id="KW-1185">Reference proteome</keyword>
<evidence type="ECO:0000256" key="1">
    <source>
        <dbReference type="SAM" id="Phobius"/>
    </source>
</evidence>
<comment type="caution">
    <text evidence="2">The sequence shown here is derived from an EMBL/GenBank/DDBJ whole genome shotgun (WGS) entry which is preliminary data.</text>
</comment>
<keyword evidence="1" id="KW-1133">Transmembrane helix</keyword>
<protein>
    <submittedName>
        <fullName evidence="2">Uncharacterized protein</fullName>
    </submittedName>
</protein>
<dbReference type="InterPro" id="IPR036927">
    <property type="entry name" value="Cyt_c_oxase-like_su1_sf"/>
</dbReference>